<dbReference type="EMBL" id="DS989848">
    <property type="protein sequence ID" value="EDX75735.1"/>
    <property type="molecule type" value="Genomic_DNA"/>
</dbReference>
<dbReference type="HOGENOM" id="CLU_1376129_0_0_3"/>
<sequence>MQNQPYTELIGGISNKLNPKAIEQDIQLLKTLPSINAFSDYWVGTVRVYTLWNMNGDNEEGYYAEYCGAAQVTKTGLKLNYINEILSNTFHLDFLKFARIFELENGGFLLPHRDYLEYEDLTFIIQERFREEGIPIAIPQQDIRLHYAPNGNGNGKPPLSDSTSTVHSLESLLPHDQAEPPMDETENETETFAGGETE</sequence>
<accession>B4VR03</accession>
<feature type="region of interest" description="Disordered" evidence="1">
    <location>
        <begin position="145"/>
        <end position="198"/>
    </location>
</feature>
<dbReference type="GO" id="GO:0016020">
    <property type="term" value="C:membrane"/>
    <property type="evidence" value="ECO:0007669"/>
    <property type="project" value="InterPro"/>
</dbReference>
<dbReference type="AlphaFoldDB" id="B4VR03"/>
<dbReference type="RefSeq" id="WP_006100875.1">
    <property type="nucleotide sequence ID" value="NZ_DS989848.1"/>
</dbReference>
<proteinExistence type="predicted"/>
<evidence type="ECO:0000313" key="3">
    <source>
        <dbReference type="Proteomes" id="UP000003835"/>
    </source>
</evidence>
<dbReference type="STRING" id="118168.MC7420_6390"/>
<evidence type="ECO:0000313" key="2">
    <source>
        <dbReference type="EMBL" id="EDX75735.1"/>
    </source>
</evidence>
<dbReference type="SUPFAM" id="SSF82689">
    <property type="entry name" value="Mechanosensitive channel protein MscS (YggB), C-terminal domain"/>
    <property type="match status" value="1"/>
</dbReference>
<dbReference type="InterPro" id="IPR011066">
    <property type="entry name" value="MscS_channel_C_sf"/>
</dbReference>
<gene>
    <name evidence="2" type="ORF">MC7420_6390</name>
</gene>
<reference evidence="2 3" key="1">
    <citation type="submission" date="2008-07" db="EMBL/GenBank/DDBJ databases">
        <authorList>
            <person name="Tandeau de Marsac N."/>
            <person name="Ferriera S."/>
            <person name="Johnson J."/>
            <person name="Kravitz S."/>
            <person name="Beeson K."/>
            <person name="Sutton G."/>
            <person name="Rogers Y.-H."/>
            <person name="Friedman R."/>
            <person name="Frazier M."/>
            <person name="Venter J.C."/>
        </authorList>
    </citation>
    <scope>NUCLEOTIDE SEQUENCE [LARGE SCALE GENOMIC DNA]</scope>
    <source>
        <strain evidence="2 3">PCC 7420</strain>
    </source>
</reference>
<dbReference type="Gene3D" id="2.60.120.330">
    <property type="entry name" value="B-lactam Antibiotic, Isopenicillin N Synthase, Chain"/>
    <property type="match status" value="1"/>
</dbReference>
<dbReference type="OrthoDB" id="9809206at2"/>
<dbReference type="Proteomes" id="UP000003835">
    <property type="component" value="Unassembled WGS sequence"/>
</dbReference>
<organism evidence="2 3">
    <name type="scientific">Coleofasciculus chthonoplastes PCC 7420</name>
    <dbReference type="NCBI Taxonomy" id="118168"/>
    <lineage>
        <taxon>Bacteria</taxon>
        <taxon>Bacillati</taxon>
        <taxon>Cyanobacteriota</taxon>
        <taxon>Cyanophyceae</taxon>
        <taxon>Coleofasciculales</taxon>
        <taxon>Coleofasciculaceae</taxon>
        <taxon>Coleofasciculus</taxon>
    </lineage>
</organism>
<evidence type="ECO:0000256" key="1">
    <source>
        <dbReference type="SAM" id="MobiDB-lite"/>
    </source>
</evidence>
<dbReference type="InterPro" id="IPR027443">
    <property type="entry name" value="IPNS-like_sf"/>
</dbReference>
<dbReference type="SUPFAM" id="SSF51197">
    <property type="entry name" value="Clavaminate synthase-like"/>
    <property type="match status" value="1"/>
</dbReference>
<keyword evidence="3" id="KW-1185">Reference proteome</keyword>
<name>B4VR03_9CYAN</name>
<protein>
    <submittedName>
        <fullName evidence="2">Uncharacterized protein</fullName>
    </submittedName>
</protein>